<sequence length="82" mass="9385">MLTFADQADIAVGIESGLSDAEIAKKIDRNRTIVWRERRWQVPDNWSTGSRARLIWYRFQLISQATGVWVCRQAAAYSAGVR</sequence>
<dbReference type="Proteomes" id="UP000887023">
    <property type="component" value="Chromosome"/>
</dbReference>
<dbReference type="RefSeq" id="WP_218820982.1">
    <property type="nucleotide sequence ID" value="NZ_CP079105.1"/>
</dbReference>
<organism evidence="1 2">
    <name type="scientific">Skermania pinensis</name>
    <dbReference type="NCBI Taxonomy" id="39122"/>
    <lineage>
        <taxon>Bacteria</taxon>
        <taxon>Bacillati</taxon>
        <taxon>Actinomycetota</taxon>
        <taxon>Actinomycetes</taxon>
        <taxon>Mycobacteriales</taxon>
        <taxon>Gordoniaceae</taxon>
        <taxon>Skermania</taxon>
    </lineage>
</organism>
<evidence type="ECO:0000313" key="1">
    <source>
        <dbReference type="EMBL" id="QXQ12353.1"/>
    </source>
</evidence>
<gene>
    <name evidence="1" type="ORF">KV203_10090</name>
</gene>
<protein>
    <submittedName>
        <fullName evidence="1">Helix-turn-helix domain-containing protein</fullName>
    </submittedName>
</protein>
<dbReference type="EMBL" id="CP079105">
    <property type="protein sequence ID" value="QXQ12353.1"/>
    <property type="molecule type" value="Genomic_DNA"/>
</dbReference>
<name>A0ABX8S3E9_9ACTN</name>
<accession>A0ABX8S3E9</accession>
<reference evidence="1" key="1">
    <citation type="submission" date="2021-07" db="EMBL/GenBank/DDBJ databases">
        <title>Candidatus Kaistella beijingensis sp. nov. isolated from a municipal wastewater treatment plant is involved in sludge foaming.</title>
        <authorList>
            <person name="Song Y."/>
            <person name="Liu S.-J."/>
        </authorList>
    </citation>
    <scope>NUCLEOTIDE SEQUENCE</scope>
    <source>
        <strain evidence="1">DSM 43998</strain>
    </source>
</reference>
<proteinExistence type="predicted"/>
<keyword evidence="2" id="KW-1185">Reference proteome</keyword>
<evidence type="ECO:0000313" key="2">
    <source>
        <dbReference type="Proteomes" id="UP000887023"/>
    </source>
</evidence>